<dbReference type="EMBL" id="JARJCM010000223">
    <property type="protein sequence ID" value="KAJ7021775.1"/>
    <property type="molecule type" value="Genomic_DNA"/>
</dbReference>
<organism evidence="1 2">
    <name type="scientific">Mycena alexandri</name>
    <dbReference type="NCBI Taxonomy" id="1745969"/>
    <lineage>
        <taxon>Eukaryota</taxon>
        <taxon>Fungi</taxon>
        <taxon>Dikarya</taxon>
        <taxon>Basidiomycota</taxon>
        <taxon>Agaricomycotina</taxon>
        <taxon>Agaricomycetes</taxon>
        <taxon>Agaricomycetidae</taxon>
        <taxon>Agaricales</taxon>
        <taxon>Marasmiineae</taxon>
        <taxon>Mycenaceae</taxon>
        <taxon>Mycena</taxon>
    </lineage>
</organism>
<protein>
    <submittedName>
        <fullName evidence="1">Uncharacterized protein</fullName>
    </submittedName>
</protein>
<proteinExistence type="predicted"/>
<dbReference type="Proteomes" id="UP001218188">
    <property type="component" value="Unassembled WGS sequence"/>
</dbReference>
<reference evidence="1" key="1">
    <citation type="submission" date="2023-03" db="EMBL/GenBank/DDBJ databases">
        <title>Massive genome expansion in bonnet fungi (Mycena s.s.) driven by repeated elements and novel gene families across ecological guilds.</title>
        <authorList>
            <consortium name="Lawrence Berkeley National Laboratory"/>
            <person name="Harder C.B."/>
            <person name="Miyauchi S."/>
            <person name="Viragh M."/>
            <person name="Kuo A."/>
            <person name="Thoen E."/>
            <person name="Andreopoulos B."/>
            <person name="Lu D."/>
            <person name="Skrede I."/>
            <person name="Drula E."/>
            <person name="Henrissat B."/>
            <person name="Morin E."/>
            <person name="Kohler A."/>
            <person name="Barry K."/>
            <person name="LaButti K."/>
            <person name="Morin E."/>
            <person name="Salamov A."/>
            <person name="Lipzen A."/>
            <person name="Mereny Z."/>
            <person name="Hegedus B."/>
            <person name="Baldrian P."/>
            <person name="Stursova M."/>
            <person name="Weitz H."/>
            <person name="Taylor A."/>
            <person name="Grigoriev I.V."/>
            <person name="Nagy L.G."/>
            <person name="Martin F."/>
            <person name="Kauserud H."/>
        </authorList>
    </citation>
    <scope>NUCLEOTIDE SEQUENCE</scope>
    <source>
        <strain evidence="1">CBHHK200</strain>
    </source>
</reference>
<name>A0AAD6S8J4_9AGAR</name>
<gene>
    <name evidence="1" type="ORF">C8F04DRAFT_1195090</name>
</gene>
<sequence>MSTGAQLSNLTPLRYDFVVGTTQLAINKAMFNYIQGTNFSTVQVCWTADDNGEPVVGDCNTLLDATGVKFFNLGNTTVAAGSTMYNQLAESNFFGAMQIKIGVPEGVNVSALPDIVNLQGGTSDIAFQMYAKEFNIVWWNGNVFKPGYESVMQDPKYPWIYNATINLDFQSTAVDSFGKLPPAVKAQVNNLQASGLAFSVEQLLFDLATPALDGTPPSLHGLGIVPGTTIDELLNEAMLPAYVAAMKAAGTPVLGLGVVPTSGPISSLNMTAFNFDVQPYFSSTGGPIFNPTLVEQELYALNYLCVTDGATLPPTSPLGWNWVDQSQLANGQTPSGGAIAIARNQFAATLTSMLSPVANRMALPIPRITVVTQGTTFLFGLEFNENPNPSPIFVGPSSTSGTNITSWTFAASSSDHSGASGAPTATVALNTNYTMTVEFIGTTAPLVKITQHMVAFASVKVLASVASGNIYDKTHVDTYAISAHGGPQLIVAHTTALQDNSMVPTATPFDIDGINNAIKSLISIVEGKIDPLLNTALPVNLVQSFIFPGGSTFNYSNAVFSQHQDLVASINYRI</sequence>
<dbReference type="AlphaFoldDB" id="A0AAD6S8J4"/>
<evidence type="ECO:0000313" key="1">
    <source>
        <dbReference type="EMBL" id="KAJ7021775.1"/>
    </source>
</evidence>
<keyword evidence="2" id="KW-1185">Reference proteome</keyword>
<evidence type="ECO:0000313" key="2">
    <source>
        <dbReference type="Proteomes" id="UP001218188"/>
    </source>
</evidence>
<accession>A0AAD6S8J4</accession>
<comment type="caution">
    <text evidence="1">The sequence shown here is derived from an EMBL/GenBank/DDBJ whole genome shotgun (WGS) entry which is preliminary data.</text>
</comment>